<evidence type="ECO:0000256" key="1">
    <source>
        <dbReference type="SAM" id="MobiDB-lite"/>
    </source>
</evidence>
<dbReference type="Proteomes" id="UP000198297">
    <property type="component" value="Unassembled WGS sequence"/>
</dbReference>
<feature type="region of interest" description="Disordered" evidence="1">
    <location>
        <begin position="1"/>
        <end position="97"/>
    </location>
</feature>
<protein>
    <submittedName>
        <fullName evidence="2">Uncharacterized protein</fullName>
    </submittedName>
</protein>
<proteinExistence type="predicted"/>
<accession>A0A238X165</accession>
<evidence type="ECO:0000313" key="3">
    <source>
        <dbReference type="Proteomes" id="UP000198297"/>
    </source>
</evidence>
<sequence>MTHPTTALSLRARPSSDPLVPDANDDRDTPQPRRQHRRLGRLPTRRHAPHTRLTHPRSSRTRRLAPSLGTADSWLPTGDATDTTCRDPQAPDTRAVNRPPVPARAVRVTHVCERQLDTTFTSGVSVAFTRQHQQRRLTAAPDKSGAVTGGIHCVPCGGLSSWVPVSATPRSSACWPTVDRVIAWTGLANPVLVSSRFRTQTCPVCETDAAVSGRMAPFVRAHPRPFSTAGPAAGDRLPPVPYRRTNRILMEDQLFPTVGSAVSHRRTHRFPIQDSPFSIAGLSVFRHRTHWFPPQNSLVPTAGLTVSQRRTHWFPPQDSPFPNAGQTISQRKTPCFLPQDKRSPNAGQTIP</sequence>
<evidence type="ECO:0000313" key="2">
    <source>
        <dbReference type="EMBL" id="SNR51599.1"/>
    </source>
</evidence>
<organism evidence="2 3">
    <name type="scientific">Halorubrum ezzemoulense</name>
    <name type="common">Halorubrum chaoviator</name>
    <dbReference type="NCBI Taxonomy" id="337243"/>
    <lineage>
        <taxon>Archaea</taxon>
        <taxon>Methanobacteriati</taxon>
        <taxon>Methanobacteriota</taxon>
        <taxon>Stenosarchaea group</taxon>
        <taxon>Halobacteria</taxon>
        <taxon>Halobacteriales</taxon>
        <taxon>Haloferacaceae</taxon>
        <taxon>Halorubrum</taxon>
    </lineage>
</organism>
<dbReference type="AlphaFoldDB" id="A0A238X165"/>
<feature type="compositionally biased region" description="Basic residues" evidence="1">
    <location>
        <begin position="33"/>
        <end position="63"/>
    </location>
</feature>
<name>A0A238X165_HALEZ</name>
<dbReference type="EMBL" id="FZNK01000003">
    <property type="protein sequence ID" value="SNR51599.1"/>
    <property type="molecule type" value="Genomic_DNA"/>
</dbReference>
<feature type="region of interest" description="Disordered" evidence="1">
    <location>
        <begin position="314"/>
        <end position="351"/>
    </location>
</feature>
<gene>
    <name evidence="2" type="ORF">SAMN06266787_1039</name>
</gene>
<reference evidence="2 3" key="1">
    <citation type="submission" date="2017-06" db="EMBL/GenBank/DDBJ databases">
        <authorList>
            <person name="Kim H.J."/>
            <person name="Triplett B.A."/>
        </authorList>
    </citation>
    <scope>NUCLEOTIDE SEQUENCE [LARGE SCALE GENOMIC DNA]</scope>
    <source>
        <strain evidence="2 3">DSM 19316</strain>
    </source>
</reference>